<proteinExistence type="predicted"/>
<feature type="compositionally biased region" description="Acidic residues" evidence="7">
    <location>
        <begin position="345"/>
        <end position="358"/>
    </location>
</feature>
<evidence type="ECO:0000256" key="3">
    <source>
        <dbReference type="ARBA" id="ARBA00022574"/>
    </source>
</evidence>
<name>A0A4S4CVX9_CAMSN</name>
<comment type="subcellular location">
    <subcellularLocation>
        <location evidence="1">Nucleus</location>
        <location evidence="1">Nucleolus</location>
    </subcellularLocation>
</comment>
<feature type="region of interest" description="Disordered" evidence="7">
    <location>
        <begin position="345"/>
        <end position="368"/>
    </location>
</feature>
<evidence type="ECO:0000256" key="7">
    <source>
        <dbReference type="SAM" id="MobiDB-lite"/>
    </source>
</evidence>
<comment type="caution">
    <text evidence="8">The sequence shown here is derived from an EMBL/GenBank/DDBJ whole genome shotgun (WGS) entry which is preliminary data.</text>
</comment>
<dbReference type="GO" id="GO:0032040">
    <property type="term" value="C:small-subunit processome"/>
    <property type="evidence" value="ECO:0007669"/>
    <property type="project" value="TreeGrafter"/>
</dbReference>
<dbReference type="PANTHER" id="PTHR18359:SF0">
    <property type="entry name" value="U3 SMALL NUCLEOLAR RNA-ASSOCIATED PROTEIN 18 HOMOLOG"/>
    <property type="match status" value="1"/>
</dbReference>
<dbReference type="GO" id="GO:0034388">
    <property type="term" value="C:Pwp2p-containing subcomplex of 90S preribosome"/>
    <property type="evidence" value="ECO:0007669"/>
    <property type="project" value="TreeGrafter"/>
</dbReference>
<evidence type="ECO:0000313" key="9">
    <source>
        <dbReference type="Proteomes" id="UP000306102"/>
    </source>
</evidence>
<evidence type="ECO:0000256" key="1">
    <source>
        <dbReference type="ARBA" id="ARBA00004604"/>
    </source>
</evidence>
<dbReference type="Proteomes" id="UP000306102">
    <property type="component" value="Unassembled WGS sequence"/>
</dbReference>
<evidence type="ECO:0000256" key="6">
    <source>
        <dbReference type="SAM" id="Coils"/>
    </source>
</evidence>
<accession>A0A4S4CVX9</accession>
<evidence type="ECO:0000256" key="5">
    <source>
        <dbReference type="ARBA" id="ARBA00023242"/>
    </source>
</evidence>
<dbReference type="EMBL" id="SDRB02013807">
    <property type="protein sequence ID" value="THF94040.1"/>
    <property type="molecule type" value="Genomic_DNA"/>
</dbReference>
<gene>
    <name evidence="8" type="ORF">TEA_020449</name>
</gene>
<feature type="region of interest" description="Disordered" evidence="7">
    <location>
        <begin position="415"/>
        <end position="437"/>
    </location>
</feature>
<keyword evidence="5" id="KW-0539">Nucleus</keyword>
<organism evidence="8 9">
    <name type="scientific">Camellia sinensis var. sinensis</name>
    <name type="common">China tea</name>
    <dbReference type="NCBI Taxonomy" id="542762"/>
    <lineage>
        <taxon>Eukaryota</taxon>
        <taxon>Viridiplantae</taxon>
        <taxon>Streptophyta</taxon>
        <taxon>Embryophyta</taxon>
        <taxon>Tracheophyta</taxon>
        <taxon>Spermatophyta</taxon>
        <taxon>Magnoliopsida</taxon>
        <taxon>eudicotyledons</taxon>
        <taxon>Gunneridae</taxon>
        <taxon>Pentapetalae</taxon>
        <taxon>asterids</taxon>
        <taxon>Ericales</taxon>
        <taxon>Theaceae</taxon>
        <taxon>Camellia</taxon>
    </lineage>
</organism>
<evidence type="ECO:0000313" key="8">
    <source>
        <dbReference type="EMBL" id="THF94040.1"/>
    </source>
</evidence>
<keyword evidence="3" id="KW-0853">WD repeat</keyword>
<dbReference type="GO" id="GO:0006364">
    <property type="term" value="P:rRNA processing"/>
    <property type="evidence" value="ECO:0007669"/>
    <property type="project" value="UniProtKB-KW"/>
</dbReference>
<keyword evidence="4" id="KW-0677">Repeat</keyword>
<reference evidence="8 9" key="1">
    <citation type="journal article" date="2018" name="Proc. Natl. Acad. Sci. U.S.A.">
        <title>Draft genome sequence of Camellia sinensis var. sinensis provides insights into the evolution of the tea genome and tea quality.</title>
        <authorList>
            <person name="Wei C."/>
            <person name="Yang H."/>
            <person name="Wang S."/>
            <person name="Zhao J."/>
            <person name="Liu C."/>
            <person name="Gao L."/>
            <person name="Xia E."/>
            <person name="Lu Y."/>
            <person name="Tai Y."/>
            <person name="She G."/>
            <person name="Sun J."/>
            <person name="Cao H."/>
            <person name="Tong W."/>
            <person name="Gao Q."/>
            <person name="Li Y."/>
            <person name="Deng W."/>
            <person name="Jiang X."/>
            <person name="Wang W."/>
            <person name="Chen Q."/>
            <person name="Zhang S."/>
            <person name="Li H."/>
            <person name="Wu J."/>
            <person name="Wang P."/>
            <person name="Li P."/>
            <person name="Shi C."/>
            <person name="Zheng F."/>
            <person name="Jian J."/>
            <person name="Huang B."/>
            <person name="Shan D."/>
            <person name="Shi M."/>
            <person name="Fang C."/>
            <person name="Yue Y."/>
            <person name="Li F."/>
            <person name="Li D."/>
            <person name="Wei S."/>
            <person name="Han B."/>
            <person name="Jiang C."/>
            <person name="Yin Y."/>
            <person name="Xia T."/>
            <person name="Zhang Z."/>
            <person name="Bennetzen J.L."/>
            <person name="Zhao S."/>
            <person name="Wan X."/>
        </authorList>
    </citation>
    <scope>NUCLEOTIDE SEQUENCE [LARGE SCALE GENOMIC DNA]</scope>
    <source>
        <strain evidence="9">cv. Shuchazao</strain>
        <tissue evidence="8">Leaf</tissue>
    </source>
</reference>
<dbReference type="AlphaFoldDB" id="A0A4S4CVX9"/>
<evidence type="ECO:0000256" key="2">
    <source>
        <dbReference type="ARBA" id="ARBA00022552"/>
    </source>
</evidence>
<sequence length="457" mass="51673">MGLTKVLLCSLQISLRIAFFLFMKMMQNSGRVVMMKTKLGKGNPVWVDDKEEKASINIAKVNRLRKLRKEEDEIVISGSAYVSRLRAHHVKLNPGIEWAQLDSQSRNYSSDDEDSDIGNAAVLASGYKDVKGVDDILRTNEDLVVKSSVKLLPGLLEYSRLVDANADDLSNAPINSKKVFFYSFDLVKATVDKRGSLTGWEEKSLEVFEVSPDSNTIAFVEVALLLKMSLISQNVDQLEKVKRKASDQPSLLEADQEIEDRKEDKSITYKIKKRKEERKQEDKQLEIEEGKKMKLENFLFGSLNSPVEFGKEDDEELRDGVDKSSALFFTDKSVNSVLSVYEDDAEFRESSESDDEDEAGQRKPVWVDDEEEKASINIAKVNRLRKLRKEEDESLISSSAYVSRLRAHHVKLNPGTEWAQRDSQPRNCSSDDEDSDIENGVVLARGCKDVEGVDDIL</sequence>
<dbReference type="PANTHER" id="PTHR18359">
    <property type="entry name" value="WD-REPEAT PROTEIN-RELATED"/>
    <property type="match status" value="1"/>
</dbReference>
<feature type="coiled-coil region" evidence="6">
    <location>
        <begin position="228"/>
        <end position="291"/>
    </location>
</feature>
<dbReference type="InterPro" id="IPR045161">
    <property type="entry name" value="Utp18"/>
</dbReference>
<keyword evidence="2" id="KW-0698">rRNA processing</keyword>
<dbReference type="STRING" id="542762.A0A4S4CVX9"/>
<keyword evidence="6" id="KW-0175">Coiled coil</keyword>
<keyword evidence="9" id="KW-1185">Reference proteome</keyword>
<protein>
    <submittedName>
        <fullName evidence="8">Uncharacterized protein</fullName>
    </submittedName>
</protein>
<evidence type="ECO:0000256" key="4">
    <source>
        <dbReference type="ARBA" id="ARBA00022737"/>
    </source>
</evidence>